<feature type="chain" id="PRO_5038886911" evidence="7">
    <location>
        <begin position="21"/>
        <end position="472"/>
    </location>
</feature>
<dbReference type="Gene3D" id="3.90.1010.20">
    <property type="match status" value="1"/>
</dbReference>
<evidence type="ECO:0000256" key="3">
    <source>
        <dbReference type="ARBA" id="ARBA00022630"/>
    </source>
</evidence>
<dbReference type="GO" id="GO:0009055">
    <property type="term" value="F:electron transfer activity"/>
    <property type="evidence" value="ECO:0007669"/>
    <property type="project" value="InterPro"/>
</dbReference>
<dbReference type="PANTHER" id="PTHR36118:SF1">
    <property type="entry name" value="ION-TRANSLOCATING OXIDOREDUCTASE COMPLEX SUBUNIT G"/>
    <property type="match status" value="1"/>
</dbReference>
<dbReference type="Proteomes" id="UP000886819">
    <property type="component" value="Unassembled WGS sequence"/>
</dbReference>
<comment type="caution">
    <text evidence="9">The sequence shown here is derived from an EMBL/GenBank/DDBJ whole genome shotgun (WGS) entry which is preliminary data.</text>
</comment>
<keyword evidence="1" id="KW-0813">Transport</keyword>
<protein>
    <submittedName>
        <fullName evidence="9">FMN-binding protein</fullName>
    </submittedName>
</protein>
<proteinExistence type="inferred from homology"/>
<feature type="domain" description="FMN-binding" evidence="8">
    <location>
        <begin position="90"/>
        <end position="176"/>
    </location>
</feature>
<keyword evidence="7" id="KW-0732">Signal</keyword>
<evidence type="ECO:0000313" key="10">
    <source>
        <dbReference type="Proteomes" id="UP000886819"/>
    </source>
</evidence>
<reference evidence="9" key="1">
    <citation type="submission" date="2020-10" db="EMBL/GenBank/DDBJ databases">
        <authorList>
            <person name="Gilroy R."/>
        </authorList>
    </citation>
    <scope>NUCLEOTIDE SEQUENCE</scope>
    <source>
        <strain evidence="9">ChiHile30-977</strain>
    </source>
</reference>
<dbReference type="EMBL" id="DVFI01000001">
    <property type="protein sequence ID" value="HIQ61964.1"/>
    <property type="molecule type" value="Genomic_DNA"/>
</dbReference>
<evidence type="ECO:0000256" key="7">
    <source>
        <dbReference type="SAM" id="SignalP"/>
    </source>
</evidence>
<organism evidence="9 10">
    <name type="scientific">Candidatus Avichristensenella intestinipullorum</name>
    <dbReference type="NCBI Taxonomy" id="2840693"/>
    <lineage>
        <taxon>Bacteria</taxon>
        <taxon>Bacillati</taxon>
        <taxon>Bacillota</taxon>
        <taxon>Clostridia</taxon>
        <taxon>Candidatus Avichristensenella</taxon>
    </lineage>
</organism>
<dbReference type="AlphaFoldDB" id="A0A9D0YTT8"/>
<feature type="signal peptide" evidence="7">
    <location>
        <begin position="1"/>
        <end position="20"/>
    </location>
</feature>
<evidence type="ECO:0000259" key="8">
    <source>
        <dbReference type="SMART" id="SM00900"/>
    </source>
</evidence>
<evidence type="ECO:0000313" key="9">
    <source>
        <dbReference type="EMBL" id="HIQ61964.1"/>
    </source>
</evidence>
<evidence type="ECO:0000256" key="5">
    <source>
        <dbReference type="ARBA" id="ARBA00022982"/>
    </source>
</evidence>
<feature type="region of interest" description="Disordered" evidence="6">
    <location>
        <begin position="412"/>
        <end position="444"/>
    </location>
</feature>
<dbReference type="InterPro" id="IPR010209">
    <property type="entry name" value="Ion_transpt_RnfG/RsxG"/>
</dbReference>
<dbReference type="SMART" id="SM00900">
    <property type="entry name" value="FMN_bind"/>
    <property type="match status" value="3"/>
</dbReference>
<dbReference type="HAMAP" id="MF_00479">
    <property type="entry name" value="RsxG_RnfG"/>
    <property type="match status" value="1"/>
</dbReference>
<keyword evidence="4" id="KW-0288">FMN</keyword>
<feature type="non-terminal residue" evidence="9">
    <location>
        <position position="472"/>
    </location>
</feature>
<dbReference type="GO" id="GO:0022900">
    <property type="term" value="P:electron transport chain"/>
    <property type="evidence" value="ECO:0007669"/>
    <property type="project" value="InterPro"/>
</dbReference>
<dbReference type="InterPro" id="IPR007329">
    <property type="entry name" value="FMN-bd"/>
</dbReference>
<dbReference type="GO" id="GO:0005886">
    <property type="term" value="C:plasma membrane"/>
    <property type="evidence" value="ECO:0007669"/>
    <property type="project" value="InterPro"/>
</dbReference>
<keyword evidence="2" id="KW-0597">Phosphoprotein</keyword>
<evidence type="ECO:0000256" key="2">
    <source>
        <dbReference type="ARBA" id="ARBA00022553"/>
    </source>
</evidence>
<feature type="domain" description="FMN-binding" evidence="8">
    <location>
        <begin position="320"/>
        <end position="403"/>
    </location>
</feature>
<dbReference type="Pfam" id="PF04205">
    <property type="entry name" value="FMN_bind"/>
    <property type="match status" value="3"/>
</dbReference>
<evidence type="ECO:0000256" key="4">
    <source>
        <dbReference type="ARBA" id="ARBA00022643"/>
    </source>
</evidence>
<dbReference type="PROSITE" id="PS51257">
    <property type="entry name" value="PROKAR_LIPOPROTEIN"/>
    <property type="match status" value="1"/>
</dbReference>
<evidence type="ECO:0000256" key="6">
    <source>
        <dbReference type="SAM" id="MobiDB-lite"/>
    </source>
</evidence>
<feature type="domain" description="FMN-binding" evidence="8">
    <location>
        <begin position="204"/>
        <end position="287"/>
    </location>
</feature>
<sequence>MKTKLAAWIVLGVIAVFAAACLGATNEITKDVIAEQTARAAEEARRGLVTEAETFEELALAEDSGADYCYEGRAADGTPVGYVAQVTVQGYGGPVEVIVGTDAEGVLTGIEVGGASFAETAGLGAKAKEEAFTGQFVGKTTPLALGDGENDIDAITAATITSNAVLRAVNTAVEEIGGFAGFEIASTASGGEIGEGRYAASVNGFAGPVYVEIQLDENNVITEIVIGDDQFAETAGYGEQAKEPAFYEQFLGKTGQLTLGTDIDAISGATITSQAVVDAVNMAMLYATDPEAAAAANAPQEFVLPDVPEGALTSSASSKGFGGPVEASITVDTDGTTLLRVEFGGEKWAETDGIGTRILEDAFWQQFIGKTLPLAEGDVDVIAGATVSSEAAINAVNKAYYKLFPEAEPAKEETVEASAEEVPAEETSVPASGTAEASSKGYGGPVAASITVEDGVLTAVTFGSDSFAETEG</sequence>
<keyword evidence="3" id="KW-0285">Flavoprotein</keyword>
<dbReference type="GO" id="GO:0010181">
    <property type="term" value="F:FMN binding"/>
    <property type="evidence" value="ECO:0007669"/>
    <property type="project" value="InterPro"/>
</dbReference>
<evidence type="ECO:0000256" key="1">
    <source>
        <dbReference type="ARBA" id="ARBA00022448"/>
    </source>
</evidence>
<keyword evidence="5" id="KW-0249">Electron transport</keyword>
<accession>A0A9D0YTT8</accession>
<reference evidence="9" key="2">
    <citation type="journal article" date="2021" name="PeerJ">
        <title>Extensive microbial diversity within the chicken gut microbiome revealed by metagenomics and culture.</title>
        <authorList>
            <person name="Gilroy R."/>
            <person name="Ravi A."/>
            <person name="Getino M."/>
            <person name="Pursley I."/>
            <person name="Horton D.L."/>
            <person name="Alikhan N.F."/>
            <person name="Baker D."/>
            <person name="Gharbi K."/>
            <person name="Hall N."/>
            <person name="Watson M."/>
            <person name="Adriaenssens E.M."/>
            <person name="Foster-Nyarko E."/>
            <person name="Jarju S."/>
            <person name="Secka A."/>
            <person name="Antonio M."/>
            <person name="Oren A."/>
            <person name="Chaudhuri R.R."/>
            <person name="La Ragione R."/>
            <person name="Hildebrand F."/>
            <person name="Pallen M.J."/>
        </authorList>
    </citation>
    <scope>NUCLEOTIDE SEQUENCE</scope>
    <source>
        <strain evidence="9">ChiHile30-977</strain>
    </source>
</reference>
<dbReference type="PANTHER" id="PTHR36118">
    <property type="entry name" value="ION-TRANSLOCATING OXIDOREDUCTASE COMPLEX SUBUNIT G"/>
    <property type="match status" value="1"/>
</dbReference>
<name>A0A9D0YTT8_9FIRM</name>
<gene>
    <name evidence="9" type="ORF">IAA66_00060</name>
</gene>